<protein>
    <submittedName>
        <fullName evidence="1">Uncharacterized protein</fullName>
    </submittedName>
</protein>
<proteinExistence type="predicted"/>
<gene>
    <name evidence="1" type="ORF">AKJ58_00975</name>
</gene>
<keyword evidence="2" id="KW-1185">Reference proteome</keyword>
<organism evidence="1 2">
    <name type="scientific">candidate division MSBL1 archaeon SCGC-AAA385D11</name>
    <dbReference type="NCBI Taxonomy" id="1698286"/>
    <lineage>
        <taxon>Archaea</taxon>
        <taxon>Methanobacteriati</taxon>
        <taxon>Methanobacteriota</taxon>
        <taxon>candidate division MSBL1</taxon>
    </lineage>
</organism>
<evidence type="ECO:0000313" key="1">
    <source>
        <dbReference type="EMBL" id="KXB08074.1"/>
    </source>
</evidence>
<accession>A0A133VNQ7</accession>
<reference evidence="1 2" key="1">
    <citation type="journal article" date="2016" name="Sci. Rep.">
        <title>Metabolic traits of an uncultured archaeal lineage -MSBL1- from brine pools of the Red Sea.</title>
        <authorList>
            <person name="Mwirichia R."/>
            <person name="Alam I."/>
            <person name="Rashid M."/>
            <person name="Vinu M."/>
            <person name="Ba-Alawi W."/>
            <person name="Anthony Kamau A."/>
            <person name="Kamanda Ngugi D."/>
            <person name="Goker M."/>
            <person name="Klenk H.P."/>
            <person name="Bajic V."/>
            <person name="Stingl U."/>
        </authorList>
    </citation>
    <scope>NUCLEOTIDE SEQUENCE [LARGE SCALE GENOMIC DNA]</scope>
    <source>
        <strain evidence="1">SCGC-AAA385D11</strain>
    </source>
</reference>
<name>A0A133VNQ7_9EURY</name>
<evidence type="ECO:0000313" key="2">
    <source>
        <dbReference type="Proteomes" id="UP000070256"/>
    </source>
</evidence>
<dbReference type="AlphaFoldDB" id="A0A133VNQ7"/>
<dbReference type="EMBL" id="LHYK01000013">
    <property type="protein sequence ID" value="KXB08074.1"/>
    <property type="molecule type" value="Genomic_DNA"/>
</dbReference>
<comment type="caution">
    <text evidence="1">The sequence shown here is derived from an EMBL/GenBank/DDBJ whole genome shotgun (WGS) entry which is preliminary data.</text>
</comment>
<sequence>MPKQKMGEDLEDLVSKAVRPDQRLKAEDLVASELATAILSEPLSKIRHTCEALMLLDESERKSANITEEEVKESEKIYTLTATLRNAFIDKFTDSYGNVIERSATIPWPFERKEVEEWLDWSNYPIWKIYVESGREKERVLKKARELHDEGKPLESLYHVAEYRVTIDTLNRLKVQFVNYAMPRTAKLLKKIISLVSSSSFQEALKRLKGGSYGSQRQG</sequence>
<dbReference type="Proteomes" id="UP000070256">
    <property type="component" value="Unassembled WGS sequence"/>
</dbReference>